<organism evidence="5 6">
    <name type="scientific">Cuscuta europaea</name>
    <name type="common">European dodder</name>
    <dbReference type="NCBI Taxonomy" id="41803"/>
    <lineage>
        <taxon>Eukaryota</taxon>
        <taxon>Viridiplantae</taxon>
        <taxon>Streptophyta</taxon>
        <taxon>Embryophyta</taxon>
        <taxon>Tracheophyta</taxon>
        <taxon>Spermatophyta</taxon>
        <taxon>Magnoliopsida</taxon>
        <taxon>eudicotyledons</taxon>
        <taxon>Gunneridae</taxon>
        <taxon>Pentapetalae</taxon>
        <taxon>asterids</taxon>
        <taxon>lamiids</taxon>
        <taxon>Solanales</taxon>
        <taxon>Convolvulaceae</taxon>
        <taxon>Cuscuteae</taxon>
        <taxon>Cuscuta</taxon>
        <taxon>Cuscuta subgen. Cuscuta</taxon>
    </lineage>
</organism>
<comment type="caution">
    <text evidence="5">The sequence shown here is derived from an EMBL/GenBank/DDBJ whole genome shotgun (WGS) entry which is preliminary data.</text>
</comment>
<accession>A0A9P1ELU7</accession>
<dbReference type="PANTHER" id="PTHR47998:SF3">
    <property type="entry name" value="TRANSCRIPTION FACTOR TRY-LIKE"/>
    <property type="match status" value="1"/>
</dbReference>
<evidence type="ECO:0000256" key="2">
    <source>
        <dbReference type="ARBA" id="ARBA00023125"/>
    </source>
</evidence>
<name>A0A9P1ELU7_CUSEU</name>
<dbReference type="PANTHER" id="PTHR47998">
    <property type="entry name" value="TRANSCRIPTION FACTOR MYB51-LIKE ISOFORM X1"/>
    <property type="match status" value="1"/>
</dbReference>
<dbReference type="Proteomes" id="UP001152484">
    <property type="component" value="Unassembled WGS sequence"/>
</dbReference>
<dbReference type="EMBL" id="CAMAPE010000070">
    <property type="protein sequence ID" value="CAH9116467.1"/>
    <property type="molecule type" value="Genomic_DNA"/>
</dbReference>
<dbReference type="Pfam" id="PF00249">
    <property type="entry name" value="Myb_DNA-binding"/>
    <property type="match status" value="1"/>
</dbReference>
<dbReference type="InterPro" id="IPR001005">
    <property type="entry name" value="SANT/Myb"/>
</dbReference>
<dbReference type="SMART" id="SM00717">
    <property type="entry name" value="SANT"/>
    <property type="match status" value="1"/>
</dbReference>
<reference evidence="5" key="1">
    <citation type="submission" date="2022-07" db="EMBL/GenBank/DDBJ databases">
        <authorList>
            <person name="Macas J."/>
            <person name="Novak P."/>
            <person name="Neumann P."/>
        </authorList>
    </citation>
    <scope>NUCLEOTIDE SEQUENCE</scope>
</reference>
<proteinExistence type="predicted"/>
<dbReference type="PROSITE" id="PS50090">
    <property type="entry name" value="MYB_LIKE"/>
    <property type="match status" value="1"/>
</dbReference>
<keyword evidence="2" id="KW-0238">DNA-binding</keyword>
<dbReference type="SUPFAM" id="SSF46689">
    <property type="entry name" value="Homeodomain-like"/>
    <property type="match status" value="1"/>
</dbReference>
<gene>
    <name evidence="5" type="ORF">CEURO_LOCUS21165</name>
</gene>
<dbReference type="InterPro" id="IPR009057">
    <property type="entry name" value="Homeodomain-like_sf"/>
</dbReference>
<dbReference type="InterPro" id="IPR015495">
    <property type="entry name" value="Myb_TF_plants"/>
</dbReference>
<dbReference type="CDD" id="cd00167">
    <property type="entry name" value="SANT"/>
    <property type="match status" value="1"/>
</dbReference>
<protein>
    <recommendedName>
        <fullName evidence="4">Myb-like domain-containing protein</fullName>
    </recommendedName>
</protein>
<dbReference type="AlphaFoldDB" id="A0A9P1ELU7"/>
<dbReference type="OrthoDB" id="2143914at2759"/>
<sequence length="121" mass="13952">MCTQLPTYHIQKDKVAAQARLQLPFILWFWLLFISHSPSHNLRLRLSNSSTCGTEVQVDSVAEVTSKDSEKELVFSHDEEILIARMFNLVGERWPLIAGRIPGRNAEEIEKYWNSTYSTSQ</sequence>
<dbReference type="GO" id="GO:0005634">
    <property type="term" value="C:nucleus"/>
    <property type="evidence" value="ECO:0007669"/>
    <property type="project" value="UniProtKB-SubCell"/>
</dbReference>
<evidence type="ECO:0000313" key="5">
    <source>
        <dbReference type="EMBL" id="CAH9116467.1"/>
    </source>
</evidence>
<dbReference type="GO" id="GO:0010597">
    <property type="term" value="P:green leaf volatile biosynthetic process"/>
    <property type="evidence" value="ECO:0007669"/>
    <property type="project" value="UniProtKB-ARBA"/>
</dbReference>
<feature type="domain" description="Myb-like" evidence="4">
    <location>
        <begin position="67"/>
        <end position="117"/>
    </location>
</feature>
<evidence type="ECO:0000256" key="3">
    <source>
        <dbReference type="ARBA" id="ARBA00023242"/>
    </source>
</evidence>
<comment type="subcellular location">
    <subcellularLocation>
        <location evidence="1">Nucleus</location>
    </subcellularLocation>
</comment>
<dbReference type="GO" id="GO:0006355">
    <property type="term" value="P:regulation of DNA-templated transcription"/>
    <property type="evidence" value="ECO:0007669"/>
    <property type="project" value="TreeGrafter"/>
</dbReference>
<dbReference type="Gene3D" id="1.10.10.60">
    <property type="entry name" value="Homeodomain-like"/>
    <property type="match status" value="1"/>
</dbReference>
<keyword evidence="6" id="KW-1185">Reference proteome</keyword>
<keyword evidence="3" id="KW-0539">Nucleus</keyword>
<evidence type="ECO:0000313" key="6">
    <source>
        <dbReference type="Proteomes" id="UP001152484"/>
    </source>
</evidence>
<dbReference type="GO" id="GO:0000976">
    <property type="term" value="F:transcription cis-regulatory region binding"/>
    <property type="evidence" value="ECO:0007669"/>
    <property type="project" value="TreeGrafter"/>
</dbReference>
<evidence type="ECO:0000259" key="4">
    <source>
        <dbReference type="PROSITE" id="PS50090"/>
    </source>
</evidence>
<dbReference type="GO" id="GO:0030154">
    <property type="term" value="P:cell differentiation"/>
    <property type="evidence" value="ECO:0007669"/>
    <property type="project" value="TreeGrafter"/>
</dbReference>
<evidence type="ECO:0000256" key="1">
    <source>
        <dbReference type="ARBA" id="ARBA00004123"/>
    </source>
</evidence>